<dbReference type="EMBL" id="DTDJ01000015">
    <property type="protein sequence ID" value="HGL17056.1"/>
    <property type="molecule type" value="Genomic_DNA"/>
</dbReference>
<name>A0A7V3ZX42_UNCW3</name>
<dbReference type="AlphaFoldDB" id="A0A7V3ZX42"/>
<dbReference type="Pfam" id="PF13565">
    <property type="entry name" value="HTH_32"/>
    <property type="match status" value="1"/>
</dbReference>
<evidence type="ECO:0008006" key="2">
    <source>
        <dbReference type="Google" id="ProtNLM"/>
    </source>
</evidence>
<organism evidence="1">
    <name type="scientific">candidate division WOR-3 bacterium</name>
    <dbReference type="NCBI Taxonomy" id="2052148"/>
    <lineage>
        <taxon>Bacteria</taxon>
        <taxon>Bacteria division WOR-3</taxon>
    </lineage>
</organism>
<proteinExistence type="predicted"/>
<sequence>MLQEKSTSSFEAAGLLGVPRSTLYRWKKRLEEEGPRGLESKSRRPKRVREKTWSPELILAIKELREMFPAWGKEKIWVLLRKLGFETSLSTCGRIISWLIKRLEIRPSLLKGTKGKRGSFRFRRP</sequence>
<comment type="caution">
    <text evidence="1">The sequence shown here is derived from an EMBL/GenBank/DDBJ whole genome shotgun (WGS) entry which is preliminary data.</text>
</comment>
<accession>A0A7V3ZX42</accession>
<dbReference type="InterPro" id="IPR009057">
    <property type="entry name" value="Homeodomain-like_sf"/>
</dbReference>
<protein>
    <recommendedName>
        <fullName evidence="2">Helix-turn-helix domain-containing protein</fullName>
    </recommendedName>
</protein>
<evidence type="ECO:0000313" key="1">
    <source>
        <dbReference type="EMBL" id="HGL17056.1"/>
    </source>
</evidence>
<dbReference type="SUPFAM" id="SSF46689">
    <property type="entry name" value="Homeodomain-like"/>
    <property type="match status" value="1"/>
</dbReference>
<gene>
    <name evidence="1" type="ORF">ENU66_01770</name>
</gene>
<reference evidence="1" key="1">
    <citation type="journal article" date="2020" name="mSystems">
        <title>Genome- and Community-Level Interaction Insights into Carbon Utilization and Element Cycling Functions of Hydrothermarchaeota in Hydrothermal Sediment.</title>
        <authorList>
            <person name="Zhou Z."/>
            <person name="Liu Y."/>
            <person name="Xu W."/>
            <person name="Pan J."/>
            <person name="Luo Z.H."/>
            <person name="Li M."/>
        </authorList>
    </citation>
    <scope>NUCLEOTIDE SEQUENCE [LARGE SCALE GENOMIC DNA]</scope>
    <source>
        <strain evidence="1">SpSt-69</strain>
    </source>
</reference>